<evidence type="ECO:0000313" key="1">
    <source>
        <dbReference type="EMBL" id="AZF88101.1"/>
    </source>
</evidence>
<protein>
    <submittedName>
        <fullName evidence="1">Internal core protein A</fullName>
    </submittedName>
</protein>
<proteinExistence type="predicted"/>
<dbReference type="Proteomes" id="UP000276370">
    <property type="component" value="Segment"/>
</dbReference>
<reference evidence="1" key="1">
    <citation type="submission" date="2018-10" db="EMBL/GenBank/DDBJ databases">
        <authorList>
            <person name="Shneider M.M."/>
            <person name="Kabilov M.R."/>
            <person name="Miroshnikov K.A."/>
        </authorList>
    </citation>
    <scope>NUCLEOTIDE SEQUENCE [LARGE SCALE GENOMIC DNA]</scope>
</reference>
<organism evidence="1 2">
    <name type="scientific">Pectobacterium phage Arno160</name>
    <dbReference type="NCBI Taxonomy" id="2488835"/>
    <lineage>
        <taxon>Viruses</taxon>
        <taxon>Duplodnaviria</taxon>
        <taxon>Heunggongvirae</taxon>
        <taxon>Uroviricota</taxon>
        <taxon>Caudoviricetes</taxon>
        <taxon>Autographivirales</taxon>
        <taxon>Autonotataviridae</taxon>
        <taxon>Melnykvirinae</taxon>
        <taxon>Wanjuvirus</taxon>
        <taxon>Wanjuvirus arno160</taxon>
    </lineage>
</organism>
<gene>
    <name evidence="1" type="ORF">Arno160_gp39</name>
</gene>
<keyword evidence="2" id="KW-1185">Reference proteome</keyword>
<accession>A0A3G8F1W9</accession>
<sequence>MAEGSLIPTVANSAIERPTPIQISTPLSVRTAASGAAPTQATYGQAASNSAAGQAAIAEANQNNIRAMSAFSGSVQNRLKKMQEDNFAEGYLRFMQGQSMEDIQKDNPFKGIFGDGGAVLGARAAQQESTSAALLAWVNDNRGDLSQMSVDAQRKAVADYAGTLGNTGSPESDVMIAQGAMKQFPAIMDNLTRMSEAENQRKAAIAQADTLETHAQGLAYAAKQVATGQMAQEHYDLFEAEAMRAAAPLPGQSLESYRATMQGNLRSLVKHGQFELANTMRAKVLDPMLTPEERMELDEQMKQSNASWLLENPVSADFTEFSSTLPMQIQAGRYSSEAQLAADIDRFNADYKVQTGSMSPFMDNKAKADAIGRYQAWRLQEDEKAAKVNSKLQDENTKRTIWLQGFAHGSPSTMSASGLDSRQKAAFEAQETQKFFDEPGTQSANNLGKLAVNGYTVAPVKEKLSSVLGLLKGGGIPKTEDLIKLQTSFLKFKSTSYGMGAAEAYFGDDLPLMLEMENMDMSKRENQQYLRERALQGTSALTPTQETVKTANDLVEDQFKPGWWSRTFGDSQAIGIGLETSLKQDMKAQTANVMAQYPNMQEEDVLKMAAQRVRKGTAVVGNMLVTGTGSQQLFGLINSNLDVKVQAPSDPRLNGVINNAVRAKVNSKFGFNVASVHAFPNGTMYVTVTRDDGNTQNVLVSAEEAARLVNEKAKASTAFDKTIREGTRYDAYGTSPRTPDASE</sequence>
<evidence type="ECO:0000313" key="2">
    <source>
        <dbReference type="Proteomes" id="UP000276370"/>
    </source>
</evidence>
<name>A0A3G8F1W9_9CAUD</name>
<dbReference type="EMBL" id="MK053931">
    <property type="protein sequence ID" value="AZF88101.1"/>
    <property type="molecule type" value="Genomic_DNA"/>
</dbReference>